<dbReference type="EMBL" id="CP002059">
    <property type="protein sequence ID" value="ADI64902.1"/>
    <property type="molecule type" value="Genomic_DNA"/>
</dbReference>
<organism evidence="1 2">
    <name type="scientific">Nostoc azollae (strain 0708)</name>
    <name type="common">Anabaena azollae (strain 0708)</name>
    <dbReference type="NCBI Taxonomy" id="551115"/>
    <lineage>
        <taxon>Bacteria</taxon>
        <taxon>Bacillati</taxon>
        <taxon>Cyanobacteriota</taxon>
        <taxon>Cyanophyceae</taxon>
        <taxon>Nostocales</taxon>
        <taxon>Nostocaceae</taxon>
        <taxon>Trichormus</taxon>
    </lineage>
</organism>
<gene>
    <name evidence="1" type="ordered locus">Aazo_3180</name>
</gene>
<accession>D7E1Y1</accession>
<name>D7E1Y1_NOSA0</name>
<proteinExistence type="predicted"/>
<dbReference type="KEGG" id="naz:Aazo_3180"/>
<sequence length="35" mass="4161">MYKRREYQVMTLANSSIPQHYTLDIEPEGCLTFPK</sequence>
<keyword evidence="2" id="KW-1185">Reference proteome</keyword>
<reference evidence="1 2" key="1">
    <citation type="journal article" date="2010" name="PLoS ONE">
        <title>Genome erosion in a nitrogen-fixing vertically transmitted endosymbiotic multicellular cyanobacterium.</title>
        <authorList>
            <person name="Ran L."/>
            <person name="Larsson J."/>
            <person name="Vigil-Stenman T."/>
            <person name="Nylander J.A."/>
            <person name="Ininbergs K."/>
            <person name="Zheng W.W."/>
            <person name="Lapidus A."/>
            <person name="Lowry S."/>
            <person name="Haselkorn R."/>
            <person name="Bergman B."/>
        </authorList>
    </citation>
    <scope>NUCLEOTIDE SEQUENCE [LARGE SCALE GENOMIC DNA]</scope>
    <source>
        <strain evidence="1 2">0708</strain>
    </source>
</reference>
<dbReference type="eggNOG" id="COG2002">
    <property type="taxonomic scope" value="Bacteria"/>
</dbReference>
<dbReference type="HOGENOM" id="CLU_3366117_0_0_3"/>
<evidence type="ECO:0000313" key="1">
    <source>
        <dbReference type="EMBL" id="ADI64902.1"/>
    </source>
</evidence>
<dbReference type="Proteomes" id="UP000001511">
    <property type="component" value="Chromosome"/>
</dbReference>
<dbReference type="AlphaFoldDB" id="D7E1Y1"/>
<protein>
    <submittedName>
        <fullName evidence="1">Uncharacterized protein</fullName>
    </submittedName>
</protein>
<evidence type="ECO:0000313" key="2">
    <source>
        <dbReference type="Proteomes" id="UP000001511"/>
    </source>
</evidence>